<evidence type="ECO:0000313" key="1">
    <source>
        <dbReference type="EMBL" id="KAB1225894.1"/>
    </source>
</evidence>
<dbReference type="InterPro" id="IPR028938">
    <property type="entry name" value="Rsf1-like"/>
</dbReference>
<evidence type="ECO:0000313" key="2">
    <source>
        <dbReference type="Proteomes" id="UP000516437"/>
    </source>
</evidence>
<organism evidence="1 2">
    <name type="scientific">Morella rubra</name>
    <name type="common">Chinese bayberry</name>
    <dbReference type="NCBI Taxonomy" id="262757"/>
    <lineage>
        <taxon>Eukaryota</taxon>
        <taxon>Viridiplantae</taxon>
        <taxon>Streptophyta</taxon>
        <taxon>Embryophyta</taxon>
        <taxon>Tracheophyta</taxon>
        <taxon>Spermatophyta</taxon>
        <taxon>Magnoliopsida</taxon>
        <taxon>eudicotyledons</taxon>
        <taxon>Gunneridae</taxon>
        <taxon>Pentapetalae</taxon>
        <taxon>rosids</taxon>
        <taxon>fabids</taxon>
        <taxon>Fagales</taxon>
        <taxon>Myricaceae</taxon>
        <taxon>Morella</taxon>
    </lineage>
</organism>
<dbReference type="PANTHER" id="PTHR14296:SF3">
    <property type="entry name" value="DIKAR, ISOFORM F"/>
    <property type="match status" value="1"/>
</dbReference>
<reference evidence="1 2" key="1">
    <citation type="journal article" date="2019" name="Plant Biotechnol. J.">
        <title>The red bayberry genome and genetic basis of sex determination.</title>
        <authorList>
            <person name="Jia H.M."/>
            <person name="Jia H.J."/>
            <person name="Cai Q.L."/>
            <person name="Wang Y."/>
            <person name="Zhao H.B."/>
            <person name="Yang W.F."/>
            <person name="Wang G.Y."/>
            <person name="Li Y.H."/>
            <person name="Zhan D.L."/>
            <person name="Shen Y.T."/>
            <person name="Niu Q.F."/>
            <person name="Chang L."/>
            <person name="Qiu J."/>
            <person name="Zhao L."/>
            <person name="Xie H.B."/>
            <person name="Fu W.Y."/>
            <person name="Jin J."/>
            <person name="Li X.W."/>
            <person name="Jiao Y."/>
            <person name="Zhou C.C."/>
            <person name="Tu T."/>
            <person name="Chai C.Y."/>
            <person name="Gao J.L."/>
            <person name="Fan L.J."/>
            <person name="van de Weg E."/>
            <person name="Wang J.Y."/>
            <person name="Gao Z.S."/>
        </authorList>
    </citation>
    <scope>NUCLEOTIDE SEQUENCE [LARGE SCALE GENOMIC DNA]</scope>
    <source>
        <tissue evidence="1">Leaves</tissue>
    </source>
</reference>
<sequence length="138" mass="15517">MGLVREQSTVQASAAVASTSDSLSSSKTTSALTSAVLTRGNTRFSHAYTLLGQQEDIRNYIDNSLKHQIQSIIHLFSFHCGWRYEDDPIVGHRLYREIRKVEVKKAKTKGSQVLPSATYQWETVATNFDEFQDVSVSF</sequence>
<dbReference type="EMBL" id="RXIC02000019">
    <property type="protein sequence ID" value="KAB1225894.1"/>
    <property type="molecule type" value="Genomic_DNA"/>
</dbReference>
<gene>
    <name evidence="1" type="ORF">CJ030_MR1G008550</name>
</gene>
<protein>
    <submittedName>
        <fullName evidence="1">Uncharacterized protein</fullName>
    </submittedName>
</protein>
<comment type="caution">
    <text evidence="1">The sequence shown here is derived from an EMBL/GenBank/DDBJ whole genome shotgun (WGS) entry which is preliminary data.</text>
</comment>
<accession>A0A6A1WL75</accession>
<dbReference type="Proteomes" id="UP000516437">
    <property type="component" value="Chromosome 1"/>
</dbReference>
<keyword evidence="2" id="KW-1185">Reference proteome</keyword>
<proteinExistence type="predicted"/>
<dbReference type="OrthoDB" id="303107at2759"/>
<dbReference type="GO" id="GO:0006355">
    <property type="term" value="P:regulation of DNA-templated transcription"/>
    <property type="evidence" value="ECO:0007669"/>
    <property type="project" value="InterPro"/>
</dbReference>
<dbReference type="GO" id="GO:0031213">
    <property type="term" value="C:RSF complex"/>
    <property type="evidence" value="ECO:0007669"/>
    <property type="project" value="InterPro"/>
</dbReference>
<name>A0A6A1WL75_9ROSI</name>
<dbReference type="PANTHER" id="PTHR14296">
    <property type="entry name" value="REMODELING AND SPACING FACTOR 1"/>
    <property type="match status" value="1"/>
</dbReference>
<dbReference type="AlphaFoldDB" id="A0A6A1WL75"/>